<dbReference type="EMBL" id="FOVI01000013">
    <property type="protein sequence ID" value="SFN89906.1"/>
    <property type="molecule type" value="Genomic_DNA"/>
</dbReference>
<evidence type="ECO:0000313" key="5">
    <source>
        <dbReference type="Proteomes" id="UP000199036"/>
    </source>
</evidence>
<dbReference type="SMART" id="SM00850">
    <property type="entry name" value="LytTR"/>
    <property type="match status" value="1"/>
</dbReference>
<reference evidence="5" key="1">
    <citation type="submission" date="2016-10" db="EMBL/GenBank/DDBJ databases">
        <authorList>
            <person name="Varghese N."/>
            <person name="Submissions S."/>
        </authorList>
    </citation>
    <scope>NUCLEOTIDE SEQUENCE [LARGE SCALE GENOMIC DNA]</scope>
    <source>
        <strain evidence="5">DS-12</strain>
    </source>
</reference>
<dbReference type="InterPro" id="IPR007492">
    <property type="entry name" value="LytTR_DNA-bd_dom"/>
</dbReference>
<dbReference type="SMART" id="SM00448">
    <property type="entry name" value="REC"/>
    <property type="match status" value="1"/>
</dbReference>
<keyword evidence="5" id="KW-1185">Reference proteome</keyword>
<name>A0A1I5CST2_9FLAO</name>
<protein>
    <submittedName>
        <fullName evidence="4">Two-component system, LytT family, response regulator</fullName>
    </submittedName>
</protein>
<feature type="domain" description="Response regulatory" evidence="2">
    <location>
        <begin position="2"/>
        <end position="113"/>
    </location>
</feature>
<dbReference type="PANTHER" id="PTHR37299:SF1">
    <property type="entry name" value="STAGE 0 SPORULATION PROTEIN A HOMOLOG"/>
    <property type="match status" value="1"/>
</dbReference>
<dbReference type="InterPro" id="IPR046947">
    <property type="entry name" value="LytR-like"/>
</dbReference>
<dbReference type="Pfam" id="PF00072">
    <property type="entry name" value="Response_reg"/>
    <property type="match status" value="1"/>
</dbReference>
<dbReference type="RefSeq" id="WP_091523554.1">
    <property type="nucleotide sequence ID" value="NZ_FOVI01000013.1"/>
</dbReference>
<feature type="modified residue" description="4-aspartylphosphate" evidence="1">
    <location>
        <position position="53"/>
    </location>
</feature>
<keyword evidence="1" id="KW-0597">Phosphoprotein</keyword>
<dbReference type="OrthoDB" id="2168082at2"/>
<dbReference type="GO" id="GO:0003677">
    <property type="term" value="F:DNA binding"/>
    <property type="evidence" value="ECO:0007669"/>
    <property type="project" value="InterPro"/>
</dbReference>
<organism evidence="4 5">
    <name type="scientific">Paenimyroides ummariense</name>
    <dbReference type="NCBI Taxonomy" id="913024"/>
    <lineage>
        <taxon>Bacteria</taxon>
        <taxon>Pseudomonadati</taxon>
        <taxon>Bacteroidota</taxon>
        <taxon>Flavobacteriia</taxon>
        <taxon>Flavobacteriales</taxon>
        <taxon>Flavobacteriaceae</taxon>
        <taxon>Paenimyroides</taxon>
    </lineage>
</organism>
<evidence type="ECO:0000259" key="3">
    <source>
        <dbReference type="PROSITE" id="PS50930"/>
    </source>
</evidence>
<evidence type="ECO:0000313" key="4">
    <source>
        <dbReference type="EMBL" id="SFN89906.1"/>
    </source>
</evidence>
<feature type="domain" description="HTH LytTR-type" evidence="3">
    <location>
        <begin position="134"/>
        <end position="202"/>
    </location>
</feature>
<sequence>MNCIVIDDEPVARMGMEDLITNSPPLVLLKSFRSAIGVDEFLKNHQVDIVFLDIEMPDLNGIEFAESVPGNVLVIFTTAYSQYAIDSYNLDALDYLVKPISQKRFDISISKASSYLSLMKKEKYIVENAMEDYIIVRADKRFHKIYFDDIIYIEALKDYVIINIIKDDRHITWMNLKNIYSKLPSNKFSRINRSYIVNNKYVTSFNNFSVWIDDLEINLGKNYREDFFRNYNF</sequence>
<dbReference type="STRING" id="913024.SAMN05421741_11343"/>
<dbReference type="AlphaFoldDB" id="A0A1I5CST2"/>
<dbReference type="GO" id="GO:0000156">
    <property type="term" value="F:phosphorelay response regulator activity"/>
    <property type="evidence" value="ECO:0007669"/>
    <property type="project" value="InterPro"/>
</dbReference>
<accession>A0A1I5CST2</accession>
<dbReference type="InterPro" id="IPR011006">
    <property type="entry name" value="CheY-like_superfamily"/>
</dbReference>
<proteinExistence type="predicted"/>
<evidence type="ECO:0000259" key="2">
    <source>
        <dbReference type="PROSITE" id="PS50110"/>
    </source>
</evidence>
<dbReference type="SUPFAM" id="SSF52172">
    <property type="entry name" value="CheY-like"/>
    <property type="match status" value="1"/>
</dbReference>
<dbReference type="PROSITE" id="PS50110">
    <property type="entry name" value="RESPONSE_REGULATORY"/>
    <property type="match status" value="1"/>
</dbReference>
<dbReference type="Pfam" id="PF04397">
    <property type="entry name" value="LytTR"/>
    <property type="match status" value="1"/>
</dbReference>
<dbReference type="Gene3D" id="3.40.50.2300">
    <property type="match status" value="1"/>
</dbReference>
<gene>
    <name evidence="4" type="ORF">SAMN05421741_11343</name>
</gene>
<dbReference type="InterPro" id="IPR001789">
    <property type="entry name" value="Sig_transdc_resp-reg_receiver"/>
</dbReference>
<evidence type="ECO:0000256" key="1">
    <source>
        <dbReference type="PROSITE-ProRule" id="PRU00169"/>
    </source>
</evidence>
<dbReference type="PANTHER" id="PTHR37299">
    <property type="entry name" value="TRANSCRIPTIONAL REGULATOR-RELATED"/>
    <property type="match status" value="1"/>
</dbReference>
<dbReference type="Proteomes" id="UP000199036">
    <property type="component" value="Unassembled WGS sequence"/>
</dbReference>
<dbReference type="PROSITE" id="PS50930">
    <property type="entry name" value="HTH_LYTTR"/>
    <property type="match status" value="1"/>
</dbReference>
<dbReference type="Gene3D" id="2.40.50.1020">
    <property type="entry name" value="LytTr DNA-binding domain"/>
    <property type="match status" value="1"/>
</dbReference>